<dbReference type="Gramene" id="PNW71988">
    <property type="protein sequence ID" value="PNW71988"/>
    <property type="gene ID" value="CHLRE_16g687100v5"/>
</dbReference>
<feature type="region of interest" description="Disordered" evidence="1">
    <location>
        <begin position="241"/>
        <end position="305"/>
    </location>
</feature>
<reference evidence="2 3" key="1">
    <citation type="journal article" date="2007" name="Science">
        <title>The Chlamydomonas genome reveals the evolution of key animal and plant functions.</title>
        <authorList>
            <person name="Merchant S.S."/>
            <person name="Prochnik S.E."/>
            <person name="Vallon O."/>
            <person name="Harris E.H."/>
            <person name="Karpowicz S.J."/>
            <person name="Witman G.B."/>
            <person name="Terry A."/>
            <person name="Salamov A."/>
            <person name="Fritz-Laylin L.K."/>
            <person name="Marechal-Drouard L."/>
            <person name="Marshall W.F."/>
            <person name="Qu L.H."/>
            <person name="Nelson D.R."/>
            <person name="Sanderfoot A.A."/>
            <person name="Spalding M.H."/>
            <person name="Kapitonov V.V."/>
            <person name="Ren Q."/>
            <person name="Ferris P."/>
            <person name="Lindquist E."/>
            <person name="Shapiro H."/>
            <person name="Lucas S.M."/>
            <person name="Grimwood J."/>
            <person name="Schmutz J."/>
            <person name="Cardol P."/>
            <person name="Cerutti H."/>
            <person name="Chanfreau G."/>
            <person name="Chen C.L."/>
            <person name="Cognat V."/>
            <person name="Croft M.T."/>
            <person name="Dent R."/>
            <person name="Dutcher S."/>
            <person name="Fernandez E."/>
            <person name="Fukuzawa H."/>
            <person name="Gonzalez-Ballester D."/>
            <person name="Gonzalez-Halphen D."/>
            <person name="Hallmann A."/>
            <person name="Hanikenne M."/>
            <person name="Hippler M."/>
            <person name="Inwood W."/>
            <person name="Jabbari K."/>
            <person name="Kalanon M."/>
            <person name="Kuras R."/>
            <person name="Lefebvre P.A."/>
            <person name="Lemaire S.D."/>
            <person name="Lobanov A.V."/>
            <person name="Lohr M."/>
            <person name="Manuell A."/>
            <person name="Meier I."/>
            <person name="Mets L."/>
            <person name="Mittag M."/>
            <person name="Mittelmeier T."/>
            <person name="Moroney J.V."/>
            <person name="Moseley J."/>
            <person name="Napoli C."/>
            <person name="Nedelcu A.M."/>
            <person name="Niyogi K."/>
            <person name="Novoselov S.V."/>
            <person name="Paulsen I.T."/>
            <person name="Pazour G."/>
            <person name="Purton S."/>
            <person name="Ral J.P."/>
            <person name="Riano-Pachon D.M."/>
            <person name="Riekhof W."/>
            <person name="Rymarquis L."/>
            <person name="Schroda M."/>
            <person name="Stern D."/>
            <person name="Umen J."/>
            <person name="Willows R."/>
            <person name="Wilson N."/>
            <person name="Zimmer S.L."/>
            <person name="Allmer J."/>
            <person name="Balk J."/>
            <person name="Bisova K."/>
            <person name="Chen C.J."/>
            <person name="Elias M."/>
            <person name="Gendler K."/>
            <person name="Hauser C."/>
            <person name="Lamb M.R."/>
            <person name="Ledford H."/>
            <person name="Long J.C."/>
            <person name="Minagawa J."/>
            <person name="Page M.D."/>
            <person name="Pan J."/>
            <person name="Pootakham W."/>
            <person name="Roje S."/>
            <person name="Rose A."/>
            <person name="Stahlberg E."/>
            <person name="Terauchi A.M."/>
            <person name="Yang P."/>
            <person name="Ball S."/>
            <person name="Bowler C."/>
            <person name="Dieckmann C.L."/>
            <person name="Gladyshev V.N."/>
            <person name="Green P."/>
            <person name="Jorgensen R."/>
            <person name="Mayfield S."/>
            <person name="Mueller-Roeber B."/>
            <person name="Rajamani S."/>
            <person name="Sayre R.T."/>
            <person name="Brokstein P."/>
            <person name="Dubchak I."/>
            <person name="Goodstein D."/>
            <person name="Hornick L."/>
            <person name="Huang Y.W."/>
            <person name="Jhaveri J."/>
            <person name="Luo Y."/>
            <person name="Martinez D."/>
            <person name="Ngau W.C."/>
            <person name="Otillar B."/>
            <person name="Poliakov A."/>
            <person name="Porter A."/>
            <person name="Szajkowski L."/>
            <person name="Werner G."/>
            <person name="Zhou K."/>
            <person name="Grigoriev I.V."/>
            <person name="Rokhsar D.S."/>
            <person name="Grossman A.R."/>
        </authorList>
    </citation>
    <scope>NUCLEOTIDE SEQUENCE [LARGE SCALE GENOMIC DNA]</scope>
    <source>
        <strain evidence="3">CC-503</strain>
    </source>
</reference>
<dbReference type="InParanoid" id="A0A2K3CUM8"/>
<evidence type="ECO:0000313" key="3">
    <source>
        <dbReference type="Proteomes" id="UP000006906"/>
    </source>
</evidence>
<dbReference type="EMBL" id="CM008977">
    <property type="protein sequence ID" value="PNW71988.1"/>
    <property type="molecule type" value="Genomic_DNA"/>
</dbReference>
<accession>A0A2K3CUM8</accession>
<dbReference type="GeneID" id="66056777"/>
<protein>
    <submittedName>
        <fullName evidence="2">Uncharacterized protein</fullName>
    </submittedName>
</protein>
<keyword evidence="3" id="KW-1185">Reference proteome</keyword>
<name>A0A2K3CUM8_CHLRE</name>
<feature type="region of interest" description="Disordered" evidence="1">
    <location>
        <begin position="126"/>
        <end position="168"/>
    </location>
</feature>
<dbReference type="RefSeq" id="XP_042915909.1">
    <property type="nucleotide sequence ID" value="XM_043071597.1"/>
</dbReference>
<dbReference type="OrthoDB" id="551540at2759"/>
<sequence>MTRIAPEVVDLTAESGRAISSAAARLQKRPASPSGQHDGLHKRAKEALAELAPGPRRLNKRALDSEERPQSTVMDRALQASELENSLKSMSGALRWRSPVKPHKLARLGEGLPGRRTAVRGIVDVDEEGGQAGQLPQQPLPQGHRRSSGGSATAADGAAACQGGSSGAGAAACKQQHVTVCGSASAAQQQAPPGQQQQAQQPEWGALFTALSLGGGGGRSSQRADPIWAAASMNRGGCGGAGDGAGVRRPGATADAAPAASALGAPARPAAQPARLQPPANAPIASGGGASWRRNLSTSSGAPAAPSTFALAPTPAAATCHSDSGCAAAATQLDGAMEEDAAGTGCSRAAAVNTGAGSQTSAAVAAIEPDAAAAAASGMDLDMAIEDRSTTAGSMAAAAAPARPRGGFLMSEFNRLRAFGAGPPAVLG</sequence>
<evidence type="ECO:0000256" key="1">
    <source>
        <dbReference type="SAM" id="MobiDB-lite"/>
    </source>
</evidence>
<proteinExistence type="predicted"/>
<gene>
    <name evidence="2" type="ORF">CHLRE_16g687100v5</name>
</gene>
<feature type="compositionally biased region" description="Low complexity" evidence="1">
    <location>
        <begin position="133"/>
        <end position="168"/>
    </location>
</feature>
<dbReference type="Proteomes" id="UP000006906">
    <property type="component" value="Chromosome 16"/>
</dbReference>
<feature type="compositionally biased region" description="Low complexity" evidence="1">
    <location>
        <begin position="247"/>
        <end position="283"/>
    </location>
</feature>
<dbReference type="KEGG" id="cre:CHLRE_16g687100v5"/>
<evidence type="ECO:0000313" key="2">
    <source>
        <dbReference type="EMBL" id="PNW71988.1"/>
    </source>
</evidence>
<organism evidence="2 3">
    <name type="scientific">Chlamydomonas reinhardtii</name>
    <name type="common">Chlamydomonas smithii</name>
    <dbReference type="NCBI Taxonomy" id="3055"/>
    <lineage>
        <taxon>Eukaryota</taxon>
        <taxon>Viridiplantae</taxon>
        <taxon>Chlorophyta</taxon>
        <taxon>core chlorophytes</taxon>
        <taxon>Chlorophyceae</taxon>
        <taxon>CS clade</taxon>
        <taxon>Chlamydomonadales</taxon>
        <taxon>Chlamydomonadaceae</taxon>
        <taxon>Chlamydomonas</taxon>
    </lineage>
</organism>
<feature type="compositionally biased region" description="Basic and acidic residues" evidence="1">
    <location>
        <begin position="38"/>
        <end position="48"/>
    </location>
</feature>
<feature type="region of interest" description="Disordered" evidence="1">
    <location>
        <begin position="22"/>
        <end position="74"/>
    </location>
</feature>
<dbReference type="AlphaFoldDB" id="A0A2K3CUM8"/>